<keyword evidence="3" id="KW-1185">Reference proteome</keyword>
<evidence type="ECO:0000259" key="1">
    <source>
        <dbReference type="Pfam" id="PF01872"/>
    </source>
</evidence>
<gene>
    <name evidence="2" type="ORF">GCM10022256_27180</name>
</gene>
<evidence type="ECO:0000313" key="3">
    <source>
        <dbReference type="Proteomes" id="UP001501594"/>
    </source>
</evidence>
<sequence>MSRIVAVEYVTLDGVFEEPAWSGPFFGEELQAFQFANLMEADALLLGRVTYEGFSDAWPRMEAETGEFGVKMNSMPKWVATSTPADLRWNARALEGDVVAAVTALKADEATGSLLVNGSADLFNSLSGAGLIDEYRLMVFPVVQGAGKRLWADAATPRALELVKSDVTATGVAILTYRPASA</sequence>
<dbReference type="SUPFAM" id="SSF53597">
    <property type="entry name" value="Dihydrofolate reductase-like"/>
    <property type="match status" value="1"/>
</dbReference>
<evidence type="ECO:0000313" key="2">
    <source>
        <dbReference type="EMBL" id="GAA4267106.1"/>
    </source>
</evidence>
<dbReference type="InterPro" id="IPR050765">
    <property type="entry name" value="Riboflavin_Biosynth_HTPR"/>
</dbReference>
<dbReference type="RefSeq" id="WP_344797109.1">
    <property type="nucleotide sequence ID" value="NZ_BAABAU010000004.1"/>
</dbReference>
<dbReference type="Gene3D" id="3.40.430.10">
    <property type="entry name" value="Dihydrofolate Reductase, subunit A"/>
    <property type="match status" value="1"/>
</dbReference>
<dbReference type="Proteomes" id="UP001501594">
    <property type="component" value="Unassembled WGS sequence"/>
</dbReference>
<protein>
    <submittedName>
        <fullName evidence="2">Dihydrofolate reductase family protein</fullName>
    </submittedName>
</protein>
<organism evidence="2 3">
    <name type="scientific">Frondihabitans peucedani</name>
    <dbReference type="NCBI Taxonomy" id="598626"/>
    <lineage>
        <taxon>Bacteria</taxon>
        <taxon>Bacillati</taxon>
        <taxon>Actinomycetota</taxon>
        <taxon>Actinomycetes</taxon>
        <taxon>Micrococcales</taxon>
        <taxon>Microbacteriaceae</taxon>
        <taxon>Frondihabitans</taxon>
    </lineage>
</organism>
<dbReference type="PANTHER" id="PTHR38011:SF11">
    <property type="entry name" value="2,5-DIAMINO-6-RIBOSYLAMINO-4(3H)-PYRIMIDINONE 5'-PHOSPHATE REDUCTASE"/>
    <property type="match status" value="1"/>
</dbReference>
<reference evidence="3" key="1">
    <citation type="journal article" date="2019" name="Int. J. Syst. Evol. Microbiol.">
        <title>The Global Catalogue of Microorganisms (GCM) 10K type strain sequencing project: providing services to taxonomists for standard genome sequencing and annotation.</title>
        <authorList>
            <consortium name="The Broad Institute Genomics Platform"/>
            <consortium name="The Broad Institute Genome Sequencing Center for Infectious Disease"/>
            <person name="Wu L."/>
            <person name="Ma J."/>
        </authorList>
    </citation>
    <scope>NUCLEOTIDE SEQUENCE [LARGE SCALE GENOMIC DNA]</scope>
    <source>
        <strain evidence="3">JCM 17442</strain>
    </source>
</reference>
<proteinExistence type="predicted"/>
<dbReference type="PANTHER" id="PTHR38011">
    <property type="entry name" value="DIHYDROFOLATE REDUCTASE FAMILY PROTEIN (AFU_ORTHOLOGUE AFUA_8G06820)"/>
    <property type="match status" value="1"/>
</dbReference>
<dbReference type="EMBL" id="BAABAU010000004">
    <property type="protein sequence ID" value="GAA4267106.1"/>
    <property type="molecule type" value="Genomic_DNA"/>
</dbReference>
<dbReference type="InterPro" id="IPR024072">
    <property type="entry name" value="DHFR-like_dom_sf"/>
</dbReference>
<dbReference type="InterPro" id="IPR002734">
    <property type="entry name" value="RibDG_C"/>
</dbReference>
<dbReference type="Pfam" id="PF01872">
    <property type="entry name" value="RibD_C"/>
    <property type="match status" value="1"/>
</dbReference>
<name>A0ABP8E4H9_9MICO</name>
<comment type="caution">
    <text evidence="2">The sequence shown here is derived from an EMBL/GenBank/DDBJ whole genome shotgun (WGS) entry which is preliminary data.</text>
</comment>
<feature type="domain" description="Bacterial bifunctional deaminase-reductase C-terminal" evidence="1">
    <location>
        <begin position="8"/>
        <end position="173"/>
    </location>
</feature>
<accession>A0ABP8E4H9</accession>